<dbReference type="InterPro" id="IPR002826">
    <property type="entry name" value="MptE-like"/>
</dbReference>
<protein>
    <recommendedName>
        <fullName evidence="1">6-hydroxymethylpterin diphosphokinase MptE-like domain-containing protein</fullName>
    </recommendedName>
</protein>
<dbReference type="OrthoDB" id="5291305at2"/>
<dbReference type="PANTHER" id="PTHR41786:SF1">
    <property type="entry name" value="6-HYDROXYMETHYLPTERIN DIPHOSPHOKINASE MPTE-LIKE DOMAIN-CONTAINING PROTEIN"/>
    <property type="match status" value="1"/>
</dbReference>
<accession>A0A1V4ILV9</accession>
<feature type="domain" description="6-hydroxymethylpterin diphosphokinase MptE-like" evidence="1">
    <location>
        <begin position="202"/>
        <end position="369"/>
    </location>
</feature>
<gene>
    <name evidence="2" type="ORF">CLORY_25900</name>
</gene>
<comment type="caution">
    <text evidence="2">The sequence shown here is derived from an EMBL/GenBank/DDBJ whole genome shotgun (WGS) entry which is preliminary data.</text>
</comment>
<evidence type="ECO:0000259" key="1">
    <source>
        <dbReference type="Pfam" id="PF01973"/>
    </source>
</evidence>
<organism evidence="2 3">
    <name type="scientific">Clostridium oryzae</name>
    <dbReference type="NCBI Taxonomy" id="1450648"/>
    <lineage>
        <taxon>Bacteria</taxon>
        <taxon>Bacillati</taxon>
        <taxon>Bacillota</taxon>
        <taxon>Clostridia</taxon>
        <taxon>Eubacteriales</taxon>
        <taxon>Clostridiaceae</taxon>
        <taxon>Clostridium</taxon>
    </lineage>
</organism>
<proteinExistence type="predicted"/>
<dbReference type="PANTHER" id="PTHR41786">
    <property type="entry name" value="MOTILITY ACCESSORY FACTOR MAF"/>
    <property type="match status" value="1"/>
</dbReference>
<dbReference type="RefSeq" id="WP_079425092.1">
    <property type="nucleotide sequence ID" value="NZ_MZGV01000027.1"/>
</dbReference>
<dbReference type="Proteomes" id="UP000190080">
    <property type="component" value="Unassembled WGS sequence"/>
</dbReference>
<keyword evidence="3" id="KW-1185">Reference proteome</keyword>
<evidence type="ECO:0000313" key="3">
    <source>
        <dbReference type="Proteomes" id="UP000190080"/>
    </source>
</evidence>
<dbReference type="EMBL" id="MZGV01000027">
    <property type="protein sequence ID" value="OPJ60883.1"/>
    <property type="molecule type" value="Genomic_DNA"/>
</dbReference>
<dbReference type="STRING" id="1450648.CLORY_25900"/>
<reference evidence="2 3" key="1">
    <citation type="submission" date="2017-03" db="EMBL/GenBank/DDBJ databases">
        <title>Genome sequence of Clostridium oryzae DSM 28571.</title>
        <authorList>
            <person name="Poehlein A."/>
            <person name="Daniel R."/>
        </authorList>
    </citation>
    <scope>NUCLEOTIDE SEQUENCE [LARGE SCALE GENOMIC DNA]</scope>
    <source>
        <strain evidence="2 3">DSM 28571</strain>
    </source>
</reference>
<sequence>MNFFENNIELLRKKGNINLKHIDRNDNYSCDTANDGQKIIKVNKNGKEIYLGSKYNNKSLIDKFLRSYDLEDGDAMYVVIGFGTGYHIEELLNKSQYNKIIVLESDINIIRTACEERDLRKILTNPRVLINTYSNESQIIDIFEKEVDRSYPNYIYYNFYANYDKLYQQEIDMAARTVKFVTEMMIASAETNLTFKNKVLDNYFKNIKTIARSVPTFKFYQKFKGTTAVVVSSGPSLKKNINVLKKYQNKAIIICAARSLKELLDNGVRPDFVCAVDPGGIMEQLMGPVMEENIPMACFEQLNSHLVERYKGKKIFFLNHLISSFSYIFNVKFDSLPVGGSVAHLCSSLAGYMGAKNIVFVGQDLAYTDNKYHSDSSSNEKLIGQVASINRAEAFYVEGNVEEKVLTSRSLSIFRKWFEMFIRTNSNIRFINCTEGGAKIQGTEIMSLEEFFNSNSGEDETRDKERILSILSEKVEPDYSSIIKKMQQFRDKLVSMRDKALDGVKNADILLQYYKDCKKKNINSVLKKLDDIDLLYAKEEEILYLINLCAYEYMKSVVLNKETRTKNFETERDKGIRIATRNICIYKGYAAGIDVILGELDYLLEDMKKEKEKYAQS</sequence>
<evidence type="ECO:0000313" key="2">
    <source>
        <dbReference type="EMBL" id="OPJ60883.1"/>
    </source>
</evidence>
<dbReference type="Pfam" id="PF01973">
    <property type="entry name" value="MptE-like"/>
    <property type="match status" value="1"/>
</dbReference>
<dbReference type="AlphaFoldDB" id="A0A1V4ILV9"/>
<name>A0A1V4ILV9_9CLOT</name>